<dbReference type="Gene3D" id="1.10.510.10">
    <property type="entry name" value="Transferase(Phosphotransferase) domain 1"/>
    <property type="match status" value="1"/>
</dbReference>
<gene>
    <name evidence="4" type="ORF">ONB1V03_LOCUS8358</name>
</gene>
<dbReference type="Pfam" id="PF13540">
    <property type="entry name" value="RCC1_2"/>
    <property type="match status" value="1"/>
</dbReference>
<dbReference type="Pfam" id="PF00069">
    <property type="entry name" value="Pkinase"/>
    <property type="match status" value="1"/>
</dbReference>
<evidence type="ECO:0000259" key="3">
    <source>
        <dbReference type="PROSITE" id="PS50011"/>
    </source>
</evidence>
<accession>A0A7R9QMJ6</accession>
<dbReference type="Gene3D" id="3.30.200.20">
    <property type="entry name" value="Phosphorylase Kinase, domain 1"/>
    <property type="match status" value="1"/>
</dbReference>
<dbReference type="Gene3D" id="2.130.10.30">
    <property type="entry name" value="Regulator of chromosome condensation 1/beta-lactamase-inhibitor protein II"/>
    <property type="match status" value="1"/>
</dbReference>
<dbReference type="PROSITE" id="PS50012">
    <property type="entry name" value="RCC1_3"/>
    <property type="match status" value="3"/>
</dbReference>
<dbReference type="GO" id="GO:0005737">
    <property type="term" value="C:cytoplasm"/>
    <property type="evidence" value="ECO:0007669"/>
    <property type="project" value="TreeGrafter"/>
</dbReference>
<dbReference type="Proteomes" id="UP000728032">
    <property type="component" value="Unassembled WGS sequence"/>
</dbReference>
<dbReference type="EMBL" id="CAJPVJ010004739">
    <property type="protein sequence ID" value="CAG2168874.1"/>
    <property type="molecule type" value="Genomic_DNA"/>
</dbReference>
<evidence type="ECO:0000256" key="1">
    <source>
        <dbReference type="ARBA" id="ARBA00022737"/>
    </source>
</evidence>
<dbReference type="SUPFAM" id="SSF56112">
    <property type="entry name" value="Protein kinase-like (PK-like)"/>
    <property type="match status" value="1"/>
</dbReference>
<keyword evidence="5" id="KW-1185">Reference proteome</keyword>
<dbReference type="PANTHER" id="PTHR45622:SF58">
    <property type="entry name" value="REGULATOR OF CHROMOSOME CONDENSATION DOMAIN-CONTAINING PROTEIN"/>
    <property type="match status" value="1"/>
</dbReference>
<evidence type="ECO:0000313" key="4">
    <source>
        <dbReference type="EMBL" id="CAD7651555.1"/>
    </source>
</evidence>
<dbReference type="OrthoDB" id="5981550at2759"/>
<dbReference type="GO" id="GO:0005524">
    <property type="term" value="F:ATP binding"/>
    <property type="evidence" value="ECO:0007669"/>
    <property type="project" value="InterPro"/>
</dbReference>
<dbReference type="PANTHER" id="PTHR45622">
    <property type="entry name" value="UBIQUITIN-PROTEIN LIGASE E3A-RELATED"/>
    <property type="match status" value="1"/>
</dbReference>
<evidence type="ECO:0000256" key="2">
    <source>
        <dbReference type="PROSITE-ProRule" id="PRU00235"/>
    </source>
</evidence>
<feature type="domain" description="Protein kinase" evidence="3">
    <location>
        <begin position="305"/>
        <end position="540"/>
    </location>
</feature>
<dbReference type="SUPFAM" id="SSF50985">
    <property type="entry name" value="RCC1/BLIP-II"/>
    <property type="match status" value="1"/>
</dbReference>
<proteinExistence type="predicted"/>
<dbReference type="GO" id="GO:0004672">
    <property type="term" value="F:protein kinase activity"/>
    <property type="evidence" value="ECO:0007669"/>
    <property type="project" value="InterPro"/>
</dbReference>
<feature type="repeat" description="RCC1" evidence="2">
    <location>
        <begin position="204"/>
        <end position="253"/>
    </location>
</feature>
<dbReference type="InterPro" id="IPR051709">
    <property type="entry name" value="Ub-ligase/GTPase-reg"/>
</dbReference>
<dbReference type="Pfam" id="PF00415">
    <property type="entry name" value="RCC1"/>
    <property type="match status" value="1"/>
</dbReference>
<dbReference type="EMBL" id="OC919564">
    <property type="protein sequence ID" value="CAD7651555.1"/>
    <property type="molecule type" value="Genomic_DNA"/>
</dbReference>
<dbReference type="InterPro" id="IPR000719">
    <property type="entry name" value="Prot_kinase_dom"/>
</dbReference>
<protein>
    <recommendedName>
        <fullName evidence="3">Protein kinase domain-containing protein</fullName>
    </recommendedName>
</protein>
<dbReference type="AlphaFoldDB" id="A0A7R9QMJ6"/>
<reference evidence="4" key="1">
    <citation type="submission" date="2020-11" db="EMBL/GenBank/DDBJ databases">
        <authorList>
            <person name="Tran Van P."/>
        </authorList>
    </citation>
    <scope>NUCLEOTIDE SEQUENCE</scope>
</reference>
<dbReference type="PRINTS" id="PR00633">
    <property type="entry name" value="RCCNDNSATION"/>
</dbReference>
<dbReference type="InterPro" id="IPR011009">
    <property type="entry name" value="Kinase-like_dom_sf"/>
</dbReference>
<keyword evidence="1" id="KW-0677">Repeat</keyword>
<name>A0A7R9QMJ6_9ACAR</name>
<sequence>MNLCLDFDKIVTNLFIFFTSAAPIDPNEKYMSFPGLSLNATVRIKWVTQDKAYALGANSCGFLGLGHTCAVNEPQFIEELSFKGYDFVFAQTTEGGLLGWGHNNKGQLGRGDTSYGVVLKPMEIDFDEHEEIVQISCGKNHALALTSGGKVYGWGDNGSGQIGVGKFTDHISTPIKVGSKYGIKNKIRYVLAGYETSFAITIDGQVYSWGRNEFGILGNENTTSSCVPRLINGLRNVIKVCSNKLNTYFLTADQFVHFCGAINTTDYEFYSKARIFNISRVNDIYCCSFEANPLEVCVESDFIYEFYKNKWFKTKFGNFFEYLKGEQITYKAIHLESDGFVSTIELYVKPEDKSKYSSQESVRYQGFQEIQTMTKLESNSIVRYKRAWIEDNQFVYIQMQFCDNNLKNILQIRNNAFNRHSSDTPIGFTEFYLLCEMFIEINNGLLYLHSLDPPIIHRNLKPENILVVEHNKNGYFVKISEFGLSVFHSPDSQSHSRDVGTEKFMAPEVKFSNDYDMKCDFRRFPEKSNLNSRPTVPTVG</sequence>
<feature type="repeat" description="RCC1" evidence="2">
    <location>
        <begin position="95"/>
        <end position="148"/>
    </location>
</feature>
<dbReference type="PROSITE" id="PS50011">
    <property type="entry name" value="PROTEIN_KINASE_DOM"/>
    <property type="match status" value="1"/>
</dbReference>
<dbReference type="InterPro" id="IPR009091">
    <property type="entry name" value="RCC1/BLIP-II"/>
</dbReference>
<organism evidence="4">
    <name type="scientific">Oppiella nova</name>
    <dbReference type="NCBI Taxonomy" id="334625"/>
    <lineage>
        <taxon>Eukaryota</taxon>
        <taxon>Metazoa</taxon>
        <taxon>Ecdysozoa</taxon>
        <taxon>Arthropoda</taxon>
        <taxon>Chelicerata</taxon>
        <taxon>Arachnida</taxon>
        <taxon>Acari</taxon>
        <taxon>Acariformes</taxon>
        <taxon>Sarcoptiformes</taxon>
        <taxon>Oribatida</taxon>
        <taxon>Brachypylina</taxon>
        <taxon>Oppioidea</taxon>
        <taxon>Oppiidae</taxon>
        <taxon>Oppiella</taxon>
    </lineage>
</organism>
<evidence type="ECO:0000313" key="5">
    <source>
        <dbReference type="Proteomes" id="UP000728032"/>
    </source>
</evidence>
<feature type="repeat" description="RCC1" evidence="2">
    <location>
        <begin position="149"/>
        <end position="203"/>
    </location>
</feature>
<dbReference type="PROSITE" id="PS00626">
    <property type="entry name" value="RCC1_2"/>
    <property type="match status" value="1"/>
</dbReference>
<dbReference type="InterPro" id="IPR000408">
    <property type="entry name" value="Reg_chr_condens"/>
</dbReference>